<keyword evidence="7 10" id="KW-0804">Transcription</keyword>
<dbReference type="PANTHER" id="PTHR21428:SF11">
    <property type="entry name" value="MEDIATOR OF RNA POLYMERASE II TRANSCRIPTION SUBUNIT 7"/>
    <property type="match status" value="1"/>
</dbReference>
<evidence type="ECO:0000256" key="2">
    <source>
        <dbReference type="ARBA" id="ARBA00009994"/>
    </source>
</evidence>
<keyword evidence="13" id="KW-1185">Reference proteome</keyword>
<dbReference type="Pfam" id="PF05983">
    <property type="entry name" value="Med7"/>
    <property type="match status" value="1"/>
</dbReference>
<dbReference type="OrthoDB" id="10253553at2759"/>
<evidence type="ECO:0000256" key="7">
    <source>
        <dbReference type="ARBA" id="ARBA00023163"/>
    </source>
</evidence>
<reference evidence="12" key="1">
    <citation type="submission" date="2021-07" db="EMBL/GenBank/DDBJ databases">
        <authorList>
            <person name="Durling M."/>
        </authorList>
    </citation>
    <scope>NUCLEOTIDE SEQUENCE</scope>
</reference>
<name>A0A9N9Q3A6_9HELO</name>
<feature type="signal peptide" evidence="11">
    <location>
        <begin position="1"/>
        <end position="17"/>
    </location>
</feature>
<evidence type="ECO:0000256" key="9">
    <source>
        <dbReference type="ARBA" id="ARBA00025687"/>
    </source>
</evidence>
<dbReference type="AlphaFoldDB" id="A0A9N9Q3A6"/>
<keyword evidence="8 10" id="KW-0539">Nucleus</keyword>
<dbReference type="Gene3D" id="6.10.140.1520">
    <property type="match status" value="1"/>
</dbReference>
<accession>A0A9N9Q3A6</accession>
<evidence type="ECO:0000256" key="10">
    <source>
        <dbReference type="RuleBase" id="RU364060"/>
    </source>
</evidence>
<dbReference type="GO" id="GO:0016592">
    <property type="term" value="C:mediator complex"/>
    <property type="evidence" value="ECO:0007669"/>
    <property type="project" value="InterPro"/>
</dbReference>
<organism evidence="12 13">
    <name type="scientific">Hymenoscyphus albidus</name>
    <dbReference type="NCBI Taxonomy" id="595503"/>
    <lineage>
        <taxon>Eukaryota</taxon>
        <taxon>Fungi</taxon>
        <taxon>Dikarya</taxon>
        <taxon>Ascomycota</taxon>
        <taxon>Pezizomycotina</taxon>
        <taxon>Leotiomycetes</taxon>
        <taxon>Helotiales</taxon>
        <taxon>Helotiaceae</taxon>
        <taxon>Hymenoscyphus</taxon>
    </lineage>
</organism>
<evidence type="ECO:0000256" key="1">
    <source>
        <dbReference type="ARBA" id="ARBA00004123"/>
    </source>
</evidence>
<evidence type="ECO:0000256" key="6">
    <source>
        <dbReference type="ARBA" id="ARBA00023159"/>
    </source>
</evidence>
<feature type="chain" id="PRO_5040492069" description="Mediator of RNA polymerase II transcription subunit 7" evidence="11">
    <location>
        <begin position="18"/>
        <end position="345"/>
    </location>
</feature>
<dbReference type="InterPro" id="IPR044888">
    <property type="entry name" value="Mediatior_Med7_sf"/>
</dbReference>
<dbReference type="Gene3D" id="6.10.140.200">
    <property type="match status" value="1"/>
</dbReference>
<protein>
    <recommendedName>
        <fullName evidence="4 10">Mediator of RNA polymerase II transcription subunit 7</fullName>
    </recommendedName>
</protein>
<dbReference type="InterPro" id="IPR009244">
    <property type="entry name" value="Mediatior_Med7"/>
</dbReference>
<comment type="similarity">
    <text evidence="2 10">Belongs to the Mediator complex subunit 7 family.</text>
</comment>
<evidence type="ECO:0000256" key="4">
    <source>
        <dbReference type="ARBA" id="ARBA00020631"/>
    </source>
</evidence>
<gene>
    <name evidence="12" type="ORF">HYALB_00000794</name>
</gene>
<comment type="function">
    <text evidence="9">Component of the Mediator complex, a coactivator involved in the regulated transcription of nearly all RNA polymerase II-dependent genes. Mediator functions as a bridge to convey information from gene-specific regulatory proteins to the basal RNA polymerase II transcription machinery. Mediator is recruited to promoters by direct interactions with regulatory proteins and serves as a scaffold for the assembly of a functional preinitiation complex with RNA polymerase II and the general transcription factors.</text>
</comment>
<evidence type="ECO:0000256" key="3">
    <source>
        <dbReference type="ARBA" id="ARBA00011837"/>
    </source>
</evidence>
<keyword evidence="6 10" id="KW-0010">Activator</keyword>
<dbReference type="PANTHER" id="PTHR21428">
    <property type="entry name" value="MEDIATOR OF RNA POLYMERASE II TRANSCRIPTION SUBUNIT 7"/>
    <property type="match status" value="1"/>
</dbReference>
<keyword evidence="5 10" id="KW-0805">Transcription regulation</keyword>
<evidence type="ECO:0000256" key="8">
    <source>
        <dbReference type="ARBA" id="ARBA00023242"/>
    </source>
</evidence>
<comment type="subunit">
    <text evidence="3 10">Component of the Mediator complex.</text>
</comment>
<dbReference type="GO" id="GO:0070847">
    <property type="term" value="C:core mediator complex"/>
    <property type="evidence" value="ECO:0007669"/>
    <property type="project" value="TreeGrafter"/>
</dbReference>
<dbReference type="InterPro" id="IPR037212">
    <property type="entry name" value="Med7/Med21-like"/>
</dbReference>
<evidence type="ECO:0000313" key="13">
    <source>
        <dbReference type="Proteomes" id="UP000701801"/>
    </source>
</evidence>
<sequence length="345" mass="39057">MRMFWWNLLQLPSSVSASEVLHFSLAKFWAWALSSGTLGTTTSPQQPRSHLNKQLEFTTSRSNRRLLYTYIQCSSKRTIRISSIISIFPIEPPHLAQTSTGTELQKMEEQPEARLAASFPAPPPFWQSFTEENTTLISSLRASQSVEPSKEFDPSTTLPPRILDLPAELRYLQPPEPPAEGVYRCFGDAYDLNNPLPSLEEQDIQQLYIPPSSPNAGKHSDRALILKRIAKSLLLNFIELVGIMSINPEHYAEKIQDLRTLFINFHHLLNEYRPHQARESLILMMQDQLEKSRAETKGIMEMKEKVEGILEGLTKTGLGDEGKGMGGGMVEGGVDVWEELEREFC</sequence>
<keyword evidence="11" id="KW-0732">Signal</keyword>
<dbReference type="Proteomes" id="UP000701801">
    <property type="component" value="Unassembled WGS sequence"/>
</dbReference>
<dbReference type="SUPFAM" id="SSF140718">
    <property type="entry name" value="Mediator hinge subcomplex-like"/>
    <property type="match status" value="1"/>
</dbReference>
<comment type="caution">
    <text evidence="12">The sequence shown here is derived from an EMBL/GenBank/DDBJ whole genome shotgun (WGS) entry which is preliminary data.</text>
</comment>
<evidence type="ECO:0000256" key="5">
    <source>
        <dbReference type="ARBA" id="ARBA00023015"/>
    </source>
</evidence>
<proteinExistence type="inferred from homology"/>
<dbReference type="GO" id="GO:0006357">
    <property type="term" value="P:regulation of transcription by RNA polymerase II"/>
    <property type="evidence" value="ECO:0007669"/>
    <property type="project" value="InterPro"/>
</dbReference>
<dbReference type="GO" id="GO:0003712">
    <property type="term" value="F:transcription coregulator activity"/>
    <property type="evidence" value="ECO:0007669"/>
    <property type="project" value="InterPro"/>
</dbReference>
<comment type="subcellular location">
    <subcellularLocation>
        <location evidence="1 10">Nucleus</location>
    </subcellularLocation>
</comment>
<evidence type="ECO:0000313" key="12">
    <source>
        <dbReference type="EMBL" id="CAG8978120.1"/>
    </source>
</evidence>
<dbReference type="EMBL" id="CAJVRM010000240">
    <property type="protein sequence ID" value="CAG8978120.1"/>
    <property type="molecule type" value="Genomic_DNA"/>
</dbReference>
<evidence type="ECO:0000256" key="11">
    <source>
        <dbReference type="SAM" id="SignalP"/>
    </source>
</evidence>